<dbReference type="GO" id="GO:0003677">
    <property type="term" value="F:DNA binding"/>
    <property type="evidence" value="ECO:0007669"/>
    <property type="project" value="InterPro"/>
</dbReference>
<dbReference type="RefSeq" id="WP_127488104.1">
    <property type="nucleotide sequence ID" value="NZ_CP022572.1"/>
</dbReference>
<dbReference type="Gene3D" id="1.10.150.320">
    <property type="entry name" value="Photosystem II 12 kDa extrinsic protein"/>
    <property type="match status" value="1"/>
</dbReference>
<feature type="domain" description="Helix-hairpin-helix DNA-binding motif class 1" evidence="2">
    <location>
        <begin position="160"/>
        <end position="179"/>
    </location>
</feature>
<protein>
    <recommendedName>
        <fullName evidence="2">Helix-hairpin-helix DNA-binding motif class 1 domain-containing protein</fullName>
    </recommendedName>
</protein>
<sequence length="213" mass="22802">MQEWLIEHKLYVAAAVLLTIGGFYYFNDSSASPEQSLQAAAQENKLEAVSEKPDQEKQDIKQPETIMVDVKGQVKRPGVYQASAGERVIDVIGRAGGLTAKADQTQVNFAEHVQDEMVIYIPSKGEDGLAVPGIAAGGQITNGGASNQQGKINLNKADTAELQTIPGIGPAKAAAIIDYRETSGGFKTIEDLKNISGIGDKTFEKLKDLVDVR</sequence>
<organism evidence="3 4">
    <name type="scientific">Neobacillus mesonae</name>
    <dbReference type="NCBI Taxonomy" id="1193713"/>
    <lineage>
        <taxon>Bacteria</taxon>
        <taxon>Bacillati</taxon>
        <taxon>Bacillota</taxon>
        <taxon>Bacilli</taxon>
        <taxon>Bacillales</taxon>
        <taxon>Bacillaceae</taxon>
        <taxon>Neobacillus</taxon>
    </lineage>
</organism>
<keyword evidence="1" id="KW-0472">Membrane</keyword>
<dbReference type="InterPro" id="IPR051675">
    <property type="entry name" value="Endo/Exo/Phosphatase_dom_1"/>
</dbReference>
<dbReference type="GO" id="GO:0006281">
    <property type="term" value="P:DNA repair"/>
    <property type="evidence" value="ECO:0007669"/>
    <property type="project" value="InterPro"/>
</dbReference>
<dbReference type="KEGG" id="nmk:CHR53_20190"/>
<dbReference type="InterPro" id="IPR003583">
    <property type="entry name" value="Hlx-hairpin-Hlx_DNA-bd_motif"/>
</dbReference>
<dbReference type="GO" id="GO:0015628">
    <property type="term" value="P:protein secretion by the type II secretion system"/>
    <property type="evidence" value="ECO:0007669"/>
    <property type="project" value="TreeGrafter"/>
</dbReference>
<evidence type="ECO:0000256" key="1">
    <source>
        <dbReference type="SAM" id="Phobius"/>
    </source>
</evidence>
<dbReference type="Pfam" id="PF10531">
    <property type="entry name" value="SLBB"/>
    <property type="match status" value="1"/>
</dbReference>
<evidence type="ECO:0000313" key="4">
    <source>
        <dbReference type="Proteomes" id="UP000282892"/>
    </source>
</evidence>
<name>A0A3T0I253_9BACI</name>
<keyword evidence="1" id="KW-0812">Transmembrane</keyword>
<reference evidence="3 4" key="1">
    <citation type="submission" date="2017-07" db="EMBL/GenBank/DDBJ databases">
        <title>The complete genome sequence of Bacillus mesonae strain H20-5, an efficient strain improving plant abiotic stress resistance.</title>
        <authorList>
            <person name="Kim S.Y."/>
            <person name="Song H."/>
            <person name="Sang M.K."/>
            <person name="Weon H.-Y."/>
            <person name="Song J."/>
        </authorList>
    </citation>
    <scope>NUCLEOTIDE SEQUENCE [LARGE SCALE GENOMIC DNA]</scope>
    <source>
        <strain evidence="3 4">H20-5</strain>
    </source>
</reference>
<feature type="domain" description="Helix-hairpin-helix DNA-binding motif class 1" evidence="2">
    <location>
        <begin position="190"/>
        <end position="209"/>
    </location>
</feature>
<dbReference type="InterPro" id="IPR019554">
    <property type="entry name" value="Soluble_ligand-bd"/>
</dbReference>
<dbReference type="NCBIfam" id="TIGR00426">
    <property type="entry name" value="competence protein ComEA helix-hairpin-helix repeat region"/>
    <property type="match status" value="1"/>
</dbReference>
<dbReference type="GO" id="GO:0015627">
    <property type="term" value="C:type II protein secretion system complex"/>
    <property type="evidence" value="ECO:0007669"/>
    <property type="project" value="TreeGrafter"/>
</dbReference>
<accession>A0A3T0I253</accession>
<keyword evidence="4" id="KW-1185">Reference proteome</keyword>
<dbReference type="SMART" id="SM00278">
    <property type="entry name" value="HhH1"/>
    <property type="match status" value="2"/>
</dbReference>
<dbReference type="SUPFAM" id="SSF47781">
    <property type="entry name" value="RuvA domain 2-like"/>
    <property type="match status" value="1"/>
</dbReference>
<keyword evidence="1" id="KW-1133">Transmembrane helix</keyword>
<evidence type="ECO:0000259" key="2">
    <source>
        <dbReference type="SMART" id="SM00278"/>
    </source>
</evidence>
<evidence type="ECO:0000313" key="3">
    <source>
        <dbReference type="EMBL" id="AZU63397.1"/>
    </source>
</evidence>
<gene>
    <name evidence="3" type="ORF">CHR53_20190</name>
</gene>
<dbReference type="InterPro" id="IPR010994">
    <property type="entry name" value="RuvA_2-like"/>
</dbReference>
<dbReference type="Proteomes" id="UP000282892">
    <property type="component" value="Chromosome"/>
</dbReference>
<dbReference type="STRING" id="1193713.GCA_001636315_00892"/>
<dbReference type="Gene3D" id="3.10.560.10">
    <property type="entry name" value="Outer membrane lipoprotein wza domain like"/>
    <property type="match status" value="1"/>
</dbReference>
<feature type="transmembrane region" description="Helical" evidence="1">
    <location>
        <begin position="9"/>
        <end position="26"/>
    </location>
</feature>
<dbReference type="InterPro" id="IPR004509">
    <property type="entry name" value="Competence_ComEA_HhH"/>
</dbReference>
<dbReference type="AlphaFoldDB" id="A0A3T0I253"/>
<proteinExistence type="predicted"/>
<dbReference type="Pfam" id="PF12836">
    <property type="entry name" value="HHH_3"/>
    <property type="match status" value="1"/>
</dbReference>
<dbReference type="OrthoDB" id="9790239at2"/>
<dbReference type="EMBL" id="CP022572">
    <property type="protein sequence ID" value="AZU63397.1"/>
    <property type="molecule type" value="Genomic_DNA"/>
</dbReference>
<dbReference type="PANTHER" id="PTHR21180:SF32">
    <property type="entry name" value="ENDONUCLEASE_EXONUCLEASE_PHOSPHATASE FAMILY DOMAIN-CONTAINING PROTEIN 1"/>
    <property type="match status" value="1"/>
</dbReference>
<dbReference type="PANTHER" id="PTHR21180">
    <property type="entry name" value="ENDONUCLEASE/EXONUCLEASE/PHOSPHATASE FAMILY DOMAIN-CONTAINING PROTEIN 1"/>
    <property type="match status" value="1"/>
</dbReference>